<accession>A0ABW6HTX3</accession>
<dbReference type="PANTHER" id="PTHR48051">
    <property type="match status" value="1"/>
</dbReference>
<proteinExistence type="predicted"/>
<dbReference type="InterPro" id="IPR055414">
    <property type="entry name" value="LRR_R13L4/SHOC2-like"/>
</dbReference>
<dbReference type="Pfam" id="PF23598">
    <property type="entry name" value="LRR_14"/>
    <property type="match status" value="2"/>
</dbReference>
<dbReference type="Gene3D" id="3.80.10.10">
    <property type="entry name" value="Ribonuclease Inhibitor"/>
    <property type="match status" value="1"/>
</dbReference>
<evidence type="ECO:0000256" key="1">
    <source>
        <dbReference type="ARBA" id="ARBA00022614"/>
    </source>
</evidence>
<gene>
    <name evidence="4" type="ORF">ACFX5E_02255</name>
</gene>
<evidence type="ECO:0000313" key="4">
    <source>
        <dbReference type="EMBL" id="MFE3866894.1"/>
    </source>
</evidence>
<dbReference type="SUPFAM" id="SSF52058">
    <property type="entry name" value="L domain-like"/>
    <property type="match status" value="1"/>
</dbReference>
<name>A0ABW6HTX3_9FLAO</name>
<sequence>MKTIYTIAVILISHFSFGQIADSNDIKKEFTNIELALKDPEKVFRLNLSNQTLKLDGVNWSEFINLEYLSLKNDHLKELPKEIILLSKLKTLELSGNDFSVLPEDFWKLRSLEELFLNDEKNLNLEANIKIMSKMPSLRILHLENDNLNSVPNSIGSLKNIEFLYLNNNQFKEIPKEIKQLEHLQFLDMRDNKIIIPDRSGENLNFGFRIKL</sequence>
<feature type="domain" description="Disease resistance R13L4/SHOC-2-like LRR" evidence="3">
    <location>
        <begin position="55"/>
        <end position="123"/>
    </location>
</feature>
<feature type="domain" description="Disease resistance R13L4/SHOC-2-like LRR" evidence="3">
    <location>
        <begin position="126"/>
        <end position="199"/>
    </location>
</feature>
<dbReference type="EMBL" id="JBHZPZ010000002">
    <property type="protein sequence ID" value="MFE3866894.1"/>
    <property type="molecule type" value="Genomic_DNA"/>
</dbReference>
<reference evidence="4 5" key="1">
    <citation type="submission" date="2024-06" db="EMBL/GenBank/DDBJ databases">
        <title>Flavobacterium spp. isolated from glacier.</title>
        <authorList>
            <person name="Han D."/>
        </authorList>
    </citation>
    <scope>NUCLEOTIDE SEQUENCE [LARGE SCALE GENOMIC DNA]</scope>
    <source>
        <strain evidence="4 5">LS2P90</strain>
    </source>
</reference>
<comment type="caution">
    <text evidence="4">The sequence shown here is derived from an EMBL/GenBank/DDBJ whole genome shotgun (WGS) entry which is preliminary data.</text>
</comment>
<evidence type="ECO:0000256" key="2">
    <source>
        <dbReference type="ARBA" id="ARBA00022737"/>
    </source>
</evidence>
<dbReference type="RefSeq" id="WP_379853542.1">
    <property type="nucleotide sequence ID" value="NZ_JBHZPZ010000002.1"/>
</dbReference>
<organism evidence="4 5">
    <name type="scientific">Flavobacterium xylosi</name>
    <dbReference type="NCBI Taxonomy" id="3230415"/>
    <lineage>
        <taxon>Bacteria</taxon>
        <taxon>Pseudomonadati</taxon>
        <taxon>Bacteroidota</taxon>
        <taxon>Flavobacteriia</taxon>
        <taxon>Flavobacteriales</taxon>
        <taxon>Flavobacteriaceae</taxon>
        <taxon>Flavobacterium</taxon>
    </lineage>
</organism>
<dbReference type="InterPro" id="IPR050216">
    <property type="entry name" value="LRR_domain-containing"/>
</dbReference>
<keyword evidence="5" id="KW-1185">Reference proteome</keyword>
<keyword evidence="2" id="KW-0677">Repeat</keyword>
<dbReference type="PANTHER" id="PTHR48051:SF54">
    <property type="entry name" value="LEUCINE-RICH REPEAT-CONTAINING PROTEIN"/>
    <property type="match status" value="1"/>
</dbReference>
<dbReference type="InterPro" id="IPR003591">
    <property type="entry name" value="Leu-rich_rpt_typical-subtyp"/>
</dbReference>
<dbReference type="InterPro" id="IPR001611">
    <property type="entry name" value="Leu-rich_rpt"/>
</dbReference>
<keyword evidence="1" id="KW-0433">Leucine-rich repeat</keyword>
<evidence type="ECO:0000259" key="3">
    <source>
        <dbReference type="Pfam" id="PF23598"/>
    </source>
</evidence>
<dbReference type="PROSITE" id="PS51450">
    <property type="entry name" value="LRR"/>
    <property type="match status" value="1"/>
</dbReference>
<evidence type="ECO:0000313" key="5">
    <source>
        <dbReference type="Proteomes" id="UP001600109"/>
    </source>
</evidence>
<protein>
    <submittedName>
        <fullName evidence="4">Leucine-rich repeat domain-containing protein</fullName>
    </submittedName>
</protein>
<dbReference type="SMART" id="SM00369">
    <property type="entry name" value="LRR_TYP"/>
    <property type="match status" value="4"/>
</dbReference>
<dbReference type="Proteomes" id="UP001600109">
    <property type="component" value="Unassembled WGS sequence"/>
</dbReference>
<dbReference type="InterPro" id="IPR032675">
    <property type="entry name" value="LRR_dom_sf"/>
</dbReference>